<dbReference type="SUPFAM" id="SSF53067">
    <property type="entry name" value="Actin-like ATPase domain"/>
    <property type="match status" value="1"/>
</dbReference>
<dbReference type="GO" id="GO:0051536">
    <property type="term" value="F:iron-sulfur cluster binding"/>
    <property type="evidence" value="ECO:0007669"/>
    <property type="project" value="UniProtKB-KW"/>
</dbReference>
<dbReference type="Pfam" id="PF06050">
    <property type="entry name" value="HGD-D"/>
    <property type="match status" value="1"/>
</dbReference>
<keyword evidence="7" id="KW-1185">Reference proteome</keyword>
<evidence type="ECO:0000256" key="1">
    <source>
        <dbReference type="ARBA" id="ARBA00001966"/>
    </source>
</evidence>
<accession>C5CGY9</accession>
<dbReference type="NCBIfam" id="TIGR00241">
    <property type="entry name" value="CoA_E_activ"/>
    <property type="match status" value="1"/>
</dbReference>
<reference evidence="6 7" key="2">
    <citation type="journal article" date="2011" name="J. Bacteriol.">
        <title>Genome Sequence of Kosmotoga olearia Strain TBF 19.5.1, a Thermophilic Bacterium with a Wide Growth Temperature Range, Isolated from the Troll B Oil Platform in the North Sea.</title>
        <authorList>
            <person name="Swithers K.S."/>
            <person name="Dipippo J.L."/>
            <person name="Bruce D.C."/>
            <person name="Detter C."/>
            <person name="Tapia R."/>
            <person name="Han S."/>
            <person name="Goodwin L.A."/>
            <person name="Han J."/>
            <person name="Woyke T."/>
            <person name="Pitluck S."/>
            <person name="Pennacchio L."/>
            <person name="Nolan M."/>
            <person name="Mikhailova N."/>
            <person name="Land M.L."/>
            <person name="Nesbo C.L."/>
            <person name="Gogarten J.P."/>
            <person name="Noll K.M."/>
        </authorList>
    </citation>
    <scope>NUCLEOTIDE SEQUENCE [LARGE SCALE GENOMIC DNA]</scope>
    <source>
        <strain evidence="7">ATCC BAA-1733 / DSM 21960 / TBF 19.5.1</strain>
    </source>
</reference>
<keyword evidence="6" id="KW-0560">Oxidoreductase</keyword>
<dbReference type="eggNOG" id="COG1924">
    <property type="taxonomic scope" value="Bacteria"/>
</dbReference>
<dbReference type="PANTHER" id="PTHR32329">
    <property type="entry name" value="BIFUNCTIONAL PROTEIN [INCLUDES 2-HYDROXYACYL-COA DEHYDRATASE (N-TER) AND ITS ACTIVATOR DOMAIN (C_TERM)-RELATED"/>
    <property type="match status" value="1"/>
</dbReference>
<dbReference type="InterPro" id="IPR010327">
    <property type="entry name" value="FldB/FldC_alpha/beta"/>
</dbReference>
<dbReference type="GO" id="GO:0046872">
    <property type="term" value="F:metal ion binding"/>
    <property type="evidence" value="ECO:0007669"/>
    <property type="project" value="UniProtKB-KW"/>
</dbReference>
<keyword evidence="3" id="KW-0408">Iron</keyword>
<dbReference type="Gene3D" id="3.40.50.11900">
    <property type="match status" value="1"/>
</dbReference>
<proteinExistence type="predicted"/>
<organism evidence="6 7">
    <name type="scientific">Kosmotoga olearia (strain ATCC BAA-1733 / DSM 21960 / TBF 19.5.1)</name>
    <dbReference type="NCBI Taxonomy" id="521045"/>
    <lineage>
        <taxon>Bacteria</taxon>
        <taxon>Thermotogati</taxon>
        <taxon>Thermotogota</taxon>
        <taxon>Thermotogae</taxon>
        <taxon>Kosmotogales</taxon>
        <taxon>Kosmotogaceae</taxon>
        <taxon>Kosmotoga</taxon>
    </lineage>
</organism>
<dbReference type="InterPro" id="IPR008275">
    <property type="entry name" value="CoA_E_activase_dom"/>
</dbReference>
<evidence type="ECO:0000256" key="2">
    <source>
        <dbReference type="ARBA" id="ARBA00022723"/>
    </source>
</evidence>
<dbReference type="Pfam" id="PF01869">
    <property type="entry name" value="BcrAD_BadFG"/>
    <property type="match status" value="1"/>
</dbReference>
<dbReference type="eggNOG" id="COG1775">
    <property type="taxonomic scope" value="Bacteria"/>
</dbReference>
<dbReference type="CDD" id="cd24036">
    <property type="entry name" value="ASKHA_NBD_BcrAD_BadFG_HgdC_HadI"/>
    <property type="match status" value="1"/>
</dbReference>
<dbReference type="GO" id="GO:0018522">
    <property type="term" value="F:benzoyl-CoA reductase activity"/>
    <property type="evidence" value="ECO:0007669"/>
    <property type="project" value="UniProtKB-EC"/>
</dbReference>
<dbReference type="PANTHER" id="PTHR32329:SF2">
    <property type="entry name" value="BIFUNCTIONAL PROTEIN [INCLUDES 2-HYDROXYACYL-COA DEHYDRATASE (N-TER) AND ITS ACTIVATOR DOMAIN (C_TERM)"/>
    <property type="match status" value="1"/>
</dbReference>
<dbReference type="RefSeq" id="WP_015868316.1">
    <property type="nucleotide sequence ID" value="NC_012785.1"/>
</dbReference>
<gene>
    <name evidence="6" type="ordered locus">Kole_0945</name>
</gene>
<dbReference type="Gene3D" id="3.40.50.11890">
    <property type="match status" value="1"/>
</dbReference>
<dbReference type="InterPro" id="IPR043129">
    <property type="entry name" value="ATPase_NBD"/>
</dbReference>
<keyword evidence="2" id="KW-0479">Metal-binding</keyword>
<sequence length="587" mass="65411">MIYYACTYVPVEILIASGLPFQKLEVRESGEDPLIHRNLCGYCKSVYEGVKNLKKDDVYIAVDSCDGMRRTADVLMKNSQAKVFTLRLPWRNDDSAVEFYAGELKRLTEFLSELRGKPITTDELIKGMERFIKLRKHLWKVHREGYSAEELSAALKAAGSGKIYTPESERDSNFLPRIAYFGGIAESVQIGELIRKAGGKMVLNESCGGIRGFTGDYSTRENPLNAISKRLLQSRIPCGRFEVAARKDYEELLMEFEIDGVIFGSPKFCDFYGFVYRNVKISKPSIFVEVDYPLYSGGQLLTRLGAFIETLKKEKMTHVRRGEGKLFVGVDSGSTTTNIVVVDQMGNIIGWRSEKTGRDISKKATELLEDLMRELEFNMNDISYCIATGYGRNIIDFANDAVTEITCHAKGAHRFFPQARSVIDMGGQDSKVIRLDASGKVVDFVMNDKCAAGTGRFLEVMSNVLQLDLGKMSEAAFNSKKIVPISSMCTVFAESEVISLLGKGESVEDISAGLFESIGKRIKAMYRRLKCEPPTVFTGGVARNKGMVRTLEEMLGTSLLIPDVPDIVGAYGAALIAMERMEESERF</sequence>
<dbReference type="STRING" id="521045.Kole_0945"/>
<evidence type="ECO:0000313" key="6">
    <source>
        <dbReference type="EMBL" id="ACR79654.1"/>
    </source>
</evidence>
<comment type="cofactor">
    <cofactor evidence="1">
        <name>[4Fe-4S] cluster</name>
        <dbReference type="ChEBI" id="CHEBI:49883"/>
    </cofactor>
</comment>
<name>C5CGY9_KOSOT</name>
<feature type="domain" description="ATPase BadF/BadG/BcrA/BcrD type" evidence="5">
    <location>
        <begin position="328"/>
        <end position="577"/>
    </location>
</feature>
<dbReference type="Gene3D" id="3.30.420.40">
    <property type="match status" value="2"/>
</dbReference>
<dbReference type="OrthoDB" id="9802715at2"/>
<dbReference type="KEGG" id="kol:Kole_0945"/>
<evidence type="ECO:0000259" key="5">
    <source>
        <dbReference type="Pfam" id="PF01869"/>
    </source>
</evidence>
<reference evidence="6 7" key="1">
    <citation type="submission" date="2009-06" db="EMBL/GenBank/DDBJ databases">
        <title>Complete sequence of Thermotogales bacterium TBF 19.5.1.</title>
        <authorList>
            <consortium name="US DOE Joint Genome Institute"/>
            <person name="Lucas S."/>
            <person name="Copeland A."/>
            <person name="Lapidus A."/>
            <person name="Glavina del Rio T."/>
            <person name="Tice H."/>
            <person name="Bruce D."/>
            <person name="Goodwin L."/>
            <person name="Pitluck S."/>
            <person name="Chertkov O."/>
            <person name="Brettin T."/>
            <person name="Detter J.C."/>
            <person name="Han C."/>
            <person name="Schmutz J."/>
            <person name="Larimer F."/>
            <person name="Land M."/>
            <person name="Hauser L."/>
            <person name="Kyrpides N."/>
            <person name="Ovchinnikova G."/>
            <person name="Noll K."/>
        </authorList>
    </citation>
    <scope>NUCLEOTIDE SEQUENCE [LARGE SCALE GENOMIC DNA]</scope>
    <source>
        <strain evidence="7">ATCC BAA-1733 / DSM 21960 / TBF 19.5.1</strain>
    </source>
</reference>
<protein>
    <submittedName>
        <fullName evidence="6">CoA-substrate-specific enzyme activase</fullName>
        <ecNumber evidence="6">1.3.7.8</ecNumber>
    </submittedName>
</protein>
<dbReference type="HOGENOM" id="CLU_035213_0_0_0"/>
<evidence type="ECO:0000256" key="3">
    <source>
        <dbReference type="ARBA" id="ARBA00023004"/>
    </source>
</evidence>
<dbReference type="InterPro" id="IPR051805">
    <property type="entry name" value="Dehydratase_Activator_Redct"/>
</dbReference>
<dbReference type="EC" id="1.3.7.8" evidence="6"/>
<dbReference type="Proteomes" id="UP000002382">
    <property type="component" value="Chromosome"/>
</dbReference>
<keyword evidence="4" id="KW-0411">Iron-sulfur</keyword>
<dbReference type="EMBL" id="CP001634">
    <property type="protein sequence ID" value="ACR79654.1"/>
    <property type="molecule type" value="Genomic_DNA"/>
</dbReference>
<dbReference type="InterPro" id="IPR002731">
    <property type="entry name" value="ATPase_BadF"/>
</dbReference>
<evidence type="ECO:0000256" key="4">
    <source>
        <dbReference type="ARBA" id="ARBA00023014"/>
    </source>
</evidence>
<dbReference type="AlphaFoldDB" id="C5CGY9"/>
<evidence type="ECO:0000313" key="7">
    <source>
        <dbReference type="Proteomes" id="UP000002382"/>
    </source>
</evidence>